<dbReference type="InterPro" id="IPR050327">
    <property type="entry name" value="Proton-linked_MCT"/>
</dbReference>
<dbReference type="GO" id="GO:0022857">
    <property type="term" value="F:transmembrane transporter activity"/>
    <property type="evidence" value="ECO:0007669"/>
    <property type="project" value="InterPro"/>
</dbReference>
<feature type="transmembrane region" description="Helical" evidence="4">
    <location>
        <begin position="320"/>
        <end position="345"/>
    </location>
</feature>
<evidence type="ECO:0000256" key="1">
    <source>
        <dbReference type="ARBA" id="ARBA00022692"/>
    </source>
</evidence>
<dbReference type="InterPro" id="IPR036259">
    <property type="entry name" value="MFS_trans_sf"/>
</dbReference>
<gene>
    <name evidence="6" type="ORF">GCM10011517_19830</name>
</gene>
<dbReference type="EMBL" id="BMKN01000002">
    <property type="protein sequence ID" value="GGE52115.1"/>
    <property type="molecule type" value="Genomic_DNA"/>
</dbReference>
<feature type="transmembrane region" description="Helical" evidence="4">
    <location>
        <begin position="352"/>
        <end position="372"/>
    </location>
</feature>
<dbReference type="PANTHER" id="PTHR11360">
    <property type="entry name" value="MONOCARBOXYLATE TRANSPORTER"/>
    <property type="match status" value="1"/>
</dbReference>
<feature type="transmembrane region" description="Helical" evidence="4">
    <location>
        <begin position="137"/>
        <end position="156"/>
    </location>
</feature>
<dbReference type="InterPro" id="IPR011701">
    <property type="entry name" value="MFS"/>
</dbReference>
<proteinExistence type="predicted"/>
<dbReference type="PROSITE" id="PS50850">
    <property type="entry name" value="MFS"/>
    <property type="match status" value="1"/>
</dbReference>
<comment type="caution">
    <text evidence="6">The sequence shown here is derived from an EMBL/GenBank/DDBJ whole genome shotgun (WGS) entry which is preliminary data.</text>
</comment>
<keyword evidence="3 4" id="KW-0472">Membrane</keyword>
<organism evidence="6 7">
    <name type="scientific">Actibacterium pelagium</name>
    <dbReference type="NCBI Taxonomy" id="2029103"/>
    <lineage>
        <taxon>Bacteria</taxon>
        <taxon>Pseudomonadati</taxon>
        <taxon>Pseudomonadota</taxon>
        <taxon>Alphaproteobacteria</taxon>
        <taxon>Rhodobacterales</taxon>
        <taxon>Roseobacteraceae</taxon>
        <taxon>Actibacterium</taxon>
    </lineage>
</organism>
<protein>
    <submittedName>
        <fullName evidence="6">MFS transporter</fullName>
    </submittedName>
</protein>
<dbReference type="RefSeq" id="WP_095593933.1">
    <property type="nucleotide sequence ID" value="NZ_BMKN01000002.1"/>
</dbReference>
<feature type="transmembrane region" description="Helical" evidence="4">
    <location>
        <begin position="293"/>
        <end position="314"/>
    </location>
</feature>
<keyword evidence="1 4" id="KW-0812">Transmembrane</keyword>
<dbReference type="OrthoDB" id="146345at2"/>
<dbReference type="Gene3D" id="1.20.1250.20">
    <property type="entry name" value="MFS general substrate transporter like domains"/>
    <property type="match status" value="2"/>
</dbReference>
<evidence type="ECO:0000256" key="3">
    <source>
        <dbReference type="ARBA" id="ARBA00023136"/>
    </source>
</evidence>
<evidence type="ECO:0000313" key="7">
    <source>
        <dbReference type="Proteomes" id="UP000606730"/>
    </source>
</evidence>
<reference evidence="6" key="1">
    <citation type="journal article" date="2014" name="Int. J. Syst. Evol. Microbiol.">
        <title>Complete genome sequence of Corynebacterium casei LMG S-19264T (=DSM 44701T), isolated from a smear-ripened cheese.</title>
        <authorList>
            <consortium name="US DOE Joint Genome Institute (JGI-PGF)"/>
            <person name="Walter F."/>
            <person name="Albersmeier A."/>
            <person name="Kalinowski J."/>
            <person name="Ruckert C."/>
        </authorList>
    </citation>
    <scope>NUCLEOTIDE SEQUENCE</scope>
    <source>
        <strain evidence="6">CGMCC 1.16012</strain>
    </source>
</reference>
<feature type="domain" description="Major facilitator superfamily (MFS) profile" evidence="5">
    <location>
        <begin position="8"/>
        <end position="408"/>
    </location>
</feature>
<reference evidence="6" key="2">
    <citation type="submission" date="2020-09" db="EMBL/GenBank/DDBJ databases">
        <authorList>
            <person name="Sun Q."/>
            <person name="Zhou Y."/>
        </authorList>
    </citation>
    <scope>NUCLEOTIDE SEQUENCE</scope>
    <source>
        <strain evidence="6">CGMCC 1.16012</strain>
    </source>
</reference>
<dbReference type="Proteomes" id="UP000606730">
    <property type="component" value="Unassembled WGS sequence"/>
</dbReference>
<feature type="transmembrane region" description="Helical" evidence="4">
    <location>
        <begin position="48"/>
        <end position="66"/>
    </location>
</feature>
<dbReference type="AlphaFoldDB" id="A0A917EL73"/>
<keyword evidence="7" id="KW-1185">Reference proteome</keyword>
<dbReference type="CDD" id="cd17355">
    <property type="entry name" value="MFS_YcxA_like"/>
    <property type="match status" value="1"/>
</dbReference>
<evidence type="ECO:0000259" key="5">
    <source>
        <dbReference type="PROSITE" id="PS50850"/>
    </source>
</evidence>
<evidence type="ECO:0000313" key="6">
    <source>
        <dbReference type="EMBL" id="GGE52115.1"/>
    </source>
</evidence>
<feature type="transmembrane region" description="Helical" evidence="4">
    <location>
        <begin position="216"/>
        <end position="239"/>
    </location>
</feature>
<feature type="transmembrane region" description="Helical" evidence="4">
    <location>
        <begin position="168"/>
        <end position="186"/>
    </location>
</feature>
<accession>A0A917EL73</accession>
<feature type="transmembrane region" description="Helical" evidence="4">
    <location>
        <begin position="104"/>
        <end position="125"/>
    </location>
</feature>
<evidence type="ECO:0000256" key="4">
    <source>
        <dbReference type="SAM" id="Phobius"/>
    </source>
</evidence>
<keyword evidence="2 4" id="KW-1133">Transmembrane helix</keyword>
<sequence>MTQSQARLFTPVLIGGCIIMMISFAVRASFGVFQIPIATEFGWPRADFSFAIAIQNLFWGIGQPLFGAIAEKFGDRRAIILGALTYATGLILSSYAITPGQHQLLEMLVGFGIAGTGFGVILAVVGRAASDEHRSMALGIATAAGSAGQVIGAPTAEWMLSFMSWQEVFLAFAAFILLSLFALPMMRTPEVASKAELEESMSKILGKAFRDPSYSLIFLGFFSCGYQLAFVTAHFPAFVTEMCGAIDPTGILAGIGVSTTSALGAMSIALIGLANIVGTITAGWLGKRYSRKYLLSAIYFGRTITAAVFIMLPITPTSVIVFSVVMGALWLATVPLTSGLVAYIYGLRYMGTLYGIVFFSHQLGSFLGVWLGGRLYDIYGNYTLVWWVGVGVGLFSAIVHLPVKERPMTAAAA</sequence>
<name>A0A917EL73_9RHOB</name>
<dbReference type="SUPFAM" id="SSF103473">
    <property type="entry name" value="MFS general substrate transporter"/>
    <property type="match status" value="1"/>
</dbReference>
<evidence type="ECO:0000256" key="2">
    <source>
        <dbReference type="ARBA" id="ARBA00022989"/>
    </source>
</evidence>
<feature type="transmembrane region" description="Helical" evidence="4">
    <location>
        <begin position="78"/>
        <end position="98"/>
    </location>
</feature>
<feature type="transmembrane region" description="Helical" evidence="4">
    <location>
        <begin position="12"/>
        <end position="36"/>
    </location>
</feature>
<dbReference type="Pfam" id="PF07690">
    <property type="entry name" value="MFS_1"/>
    <property type="match status" value="1"/>
</dbReference>
<dbReference type="InterPro" id="IPR020846">
    <property type="entry name" value="MFS_dom"/>
</dbReference>
<feature type="transmembrane region" description="Helical" evidence="4">
    <location>
        <begin position="384"/>
        <end position="403"/>
    </location>
</feature>
<dbReference type="PANTHER" id="PTHR11360:SF284">
    <property type="entry name" value="EG:103B4.3 PROTEIN-RELATED"/>
    <property type="match status" value="1"/>
</dbReference>
<feature type="transmembrane region" description="Helical" evidence="4">
    <location>
        <begin position="251"/>
        <end position="281"/>
    </location>
</feature>